<accession>A0ABQ4X3E4</accession>
<proteinExistence type="predicted"/>
<reference evidence="1" key="1">
    <citation type="journal article" date="2022" name="Int. J. Mol. Sci.">
        <title>Draft Genome of Tanacetum Coccineum: Genomic Comparison of Closely Related Tanacetum-Family Plants.</title>
        <authorList>
            <person name="Yamashiro T."/>
            <person name="Shiraishi A."/>
            <person name="Nakayama K."/>
            <person name="Satake H."/>
        </authorList>
    </citation>
    <scope>NUCLEOTIDE SEQUENCE</scope>
</reference>
<reference evidence="1" key="2">
    <citation type="submission" date="2022-01" db="EMBL/GenBank/DDBJ databases">
        <authorList>
            <person name="Yamashiro T."/>
            <person name="Shiraishi A."/>
            <person name="Satake H."/>
            <person name="Nakayama K."/>
        </authorList>
    </citation>
    <scope>NUCLEOTIDE SEQUENCE</scope>
</reference>
<gene>
    <name evidence="1" type="ORF">Tco_0654510</name>
</gene>
<dbReference type="EMBL" id="BQNB010009169">
    <property type="protein sequence ID" value="GJS59726.1"/>
    <property type="molecule type" value="Genomic_DNA"/>
</dbReference>
<protein>
    <submittedName>
        <fullName evidence="1">Uncharacterized protein</fullName>
    </submittedName>
</protein>
<name>A0ABQ4X3E4_9ASTR</name>
<organism evidence="1 2">
    <name type="scientific">Tanacetum coccineum</name>
    <dbReference type="NCBI Taxonomy" id="301880"/>
    <lineage>
        <taxon>Eukaryota</taxon>
        <taxon>Viridiplantae</taxon>
        <taxon>Streptophyta</taxon>
        <taxon>Embryophyta</taxon>
        <taxon>Tracheophyta</taxon>
        <taxon>Spermatophyta</taxon>
        <taxon>Magnoliopsida</taxon>
        <taxon>eudicotyledons</taxon>
        <taxon>Gunneridae</taxon>
        <taxon>Pentapetalae</taxon>
        <taxon>asterids</taxon>
        <taxon>campanulids</taxon>
        <taxon>Asterales</taxon>
        <taxon>Asteraceae</taxon>
        <taxon>Asteroideae</taxon>
        <taxon>Anthemideae</taxon>
        <taxon>Anthemidinae</taxon>
        <taxon>Tanacetum</taxon>
    </lineage>
</organism>
<evidence type="ECO:0000313" key="1">
    <source>
        <dbReference type="EMBL" id="GJS59726.1"/>
    </source>
</evidence>
<evidence type="ECO:0000313" key="2">
    <source>
        <dbReference type="Proteomes" id="UP001151760"/>
    </source>
</evidence>
<comment type="caution">
    <text evidence="1">The sequence shown here is derived from an EMBL/GenBank/DDBJ whole genome shotgun (WGS) entry which is preliminary data.</text>
</comment>
<sequence length="156" mass="18119">MCRELNMGQKTDFHTALSFQKIERKIKMIQWSEDIQALYHDGYNKLRSQTNSSLELYEIAFQLLAVPVVLNYADVETDNLDVRDRVYAANRGDMEATLHMLGQLEVMIADMEEFEKQHGGIIKTMATRRSFRPPDEYAPAIFAQETVAYQCYLIAW</sequence>
<keyword evidence="2" id="KW-1185">Reference proteome</keyword>
<dbReference type="Proteomes" id="UP001151760">
    <property type="component" value="Unassembled WGS sequence"/>
</dbReference>